<keyword evidence="4" id="KW-1185">Reference proteome</keyword>
<accession>A0AB40BDW7</accession>
<feature type="compositionally biased region" description="Low complexity" evidence="2">
    <location>
        <begin position="207"/>
        <end position="219"/>
    </location>
</feature>
<dbReference type="InterPro" id="IPR001841">
    <property type="entry name" value="Znf_RING"/>
</dbReference>
<keyword evidence="1" id="KW-0862">Zinc</keyword>
<dbReference type="RefSeq" id="XP_039125512.1">
    <property type="nucleotide sequence ID" value="XM_039269578.1"/>
</dbReference>
<evidence type="ECO:0000256" key="1">
    <source>
        <dbReference type="PROSITE-ProRule" id="PRU00175"/>
    </source>
</evidence>
<dbReference type="Gene3D" id="3.30.40.10">
    <property type="entry name" value="Zinc/RING finger domain, C3HC4 (zinc finger)"/>
    <property type="match status" value="1"/>
</dbReference>
<dbReference type="RefSeq" id="XP_039125513.1">
    <property type="nucleotide sequence ID" value="XM_039269579.1"/>
</dbReference>
<gene>
    <name evidence="5 6 7 8" type="primary">LOC120261627</name>
</gene>
<dbReference type="AlphaFoldDB" id="A0AB40BDW7"/>
<feature type="region of interest" description="Disordered" evidence="2">
    <location>
        <begin position="56"/>
        <end position="75"/>
    </location>
</feature>
<dbReference type="SMART" id="SM00184">
    <property type="entry name" value="RING"/>
    <property type="match status" value="1"/>
</dbReference>
<reference evidence="5 6" key="1">
    <citation type="submission" date="2025-04" db="UniProtKB">
        <authorList>
            <consortium name="RefSeq"/>
        </authorList>
    </citation>
    <scope>IDENTIFICATION</scope>
</reference>
<evidence type="ECO:0000313" key="7">
    <source>
        <dbReference type="RefSeq" id="XP_039125514.1"/>
    </source>
</evidence>
<sequence length="412" mass="45768">MGANCCVATKEKPLPYENRFEISNHRNIRNSPSWSFRWDNRTHIEDIIDTPIRSEIKRGAKPETEGIQGRGAPLNKFRWQKSFTQTGTSDQFDVGVADRSTEGNSSPEGKKSIKSFASNSDTKPSMSIPSTPASSVFRGSPSSTRSHSLPSDPTSSVNECHSQGYQFSRQVFHTTLQSQLNTLTDHSSPEAQRSFGVSQSGSSDAWSMRTSSESVMSSSQRDRWSIDNENHSSISSKVATTPNSQLPSSLSADLQTCGVCAKLLKHRPRRRIGDEIPVVSVLVCGHVYHADCLESVTPETDRYDPSCPVCTYGDKYKSLILAKAELKARSKIPRITVIDIDSDPVSEHEKFTKDAKLVSNSSMMKSTFGQPFLRRHFSMAPRSPLRSVSESEASSRKRGFWARYQKESKKGN</sequence>
<dbReference type="RefSeq" id="XP_039125515.1">
    <property type="nucleotide sequence ID" value="XM_039269581.1"/>
</dbReference>
<dbReference type="Proteomes" id="UP001515500">
    <property type="component" value="Chromosome 5"/>
</dbReference>
<dbReference type="GO" id="GO:0008270">
    <property type="term" value="F:zinc ion binding"/>
    <property type="evidence" value="ECO:0007669"/>
    <property type="project" value="UniProtKB-KW"/>
</dbReference>
<feature type="region of interest" description="Disordered" evidence="2">
    <location>
        <begin position="382"/>
        <end position="412"/>
    </location>
</feature>
<dbReference type="InterPro" id="IPR013083">
    <property type="entry name" value="Znf_RING/FYVE/PHD"/>
</dbReference>
<dbReference type="PANTHER" id="PTHR31150">
    <property type="entry name" value="EXPRESSED PROTEIN"/>
    <property type="match status" value="1"/>
</dbReference>
<evidence type="ECO:0000313" key="5">
    <source>
        <dbReference type="RefSeq" id="XP_039125512.1"/>
    </source>
</evidence>
<dbReference type="PROSITE" id="PS50089">
    <property type="entry name" value="ZF_RING_2"/>
    <property type="match status" value="1"/>
</dbReference>
<name>A0AB40BDW7_DIOCR</name>
<keyword evidence="1" id="KW-0479">Metal-binding</keyword>
<proteinExistence type="predicted"/>
<feature type="region of interest" description="Disordered" evidence="2">
    <location>
        <begin position="183"/>
        <end position="223"/>
    </location>
</feature>
<feature type="compositionally biased region" description="Low complexity" evidence="2">
    <location>
        <begin position="140"/>
        <end position="153"/>
    </location>
</feature>
<dbReference type="RefSeq" id="XP_039125514.1">
    <property type="nucleotide sequence ID" value="XM_039269580.1"/>
</dbReference>
<evidence type="ECO:0000313" key="4">
    <source>
        <dbReference type="Proteomes" id="UP001515500"/>
    </source>
</evidence>
<feature type="compositionally biased region" description="Polar residues" evidence="2">
    <location>
        <begin position="115"/>
        <end position="134"/>
    </location>
</feature>
<keyword evidence="1" id="KW-0863">Zinc-finger</keyword>
<dbReference type="SUPFAM" id="SSF57850">
    <property type="entry name" value="RING/U-box"/>
    <property type="match status" value="1"/>
</dbReference>
<evidence type="ECO:0000259" key="3">
    <source>
        <dbReference type="PROSITE" id="PS50089"/>
    </source>
</evidence>
<feature type="domain" description="RING-type" evidence="3">
    <location>
        <begin position="257"/>
        <end position="311"/>
    </location>
</feature>
<protein>
    <submittedName>
        <fullName evidence="5 6">Uncharacterized protein LOC120261627 isoform X1</fullName>
    </submittedName>
</protein>
<organism evidence="4 8">
    <name type="scientific">Dioscorea cayennensis subsp. rotundata</name>
    <name type="common">White Guinea yam</name>
    <name type="synonym">Dioscorea rotundata</name>
    <dbReference type="NCBI Taxonomy" id="55577"/>
    <lineage>
        <taxon>Eukaryota</taxon>
        <taxon>Viridiplantae</taxon>
        <taxon>Streptophyta</taxon>
        <taxon>Embryophyta</taxon>
        <taxon>Tracheophyta</taxon>
        <taxon>Spermatophyta</taxon>
        <taxon>Magnoliopsida</taxon>
        <taxon>Liliopsida</taxon>
        <taxon>Dioscoreales</taxon>
        <taxon>Dioscoreaceae</taxon>
        <taxon>Dioscorea</taxon>
    </lineage>
</organism>
<evidence type="ECO:0000256" key="2">
    <source>
        <dbReference type="SAM" id="MobiDB-lite"/>
    </source>
</evidence>
<dbReference type="PANTHER" id="PTHR31150:SF32">
    <property type="entry name" value="RING_U-BOX SUPERFAMILY PROTEIN"/>
    <property type="match status" value="1"/>
</dbReference>
<evidence type="ECO:0000313" key="8">
    <source>
        <dbReference type="RefSeq" id="XP_039125515.1"/>
    </source>
</evidence>
<feature type="compositionally biased region" description="Polar residues" evidence="2">
    <location>
        <begin position="183"/>
        <end position="205"/>
    </location>
</feature>
<evidence type="ECO:0000313" key="6">
    <source>
        <dbReference type="RefSeq" id="XP_039125513.1"/>
    </source>
</evidence>
<feature type="region of interest" description="Disordered" evidence="2">
    <location>
        <begin position="88"/>
        <end position="160"/>
    </location>
</feature>
<dbReference type="GeneID" id="120261627"/>